<name>A0A918Z1J3_9GAMM</name>
<dbReference type="OrthoDB" id="9768262at2"/>
<proteinExistence type="inferred from homology"/>
<comment type="caution">
    <text evidence="4">The sequence shown here is derived from an EMBL/GenBank/DDBJ whole genome shotgun (WGS) entry which is preliminary data.</text>
</comment>
<evidence type="ECO:0000313" key="4">
    <source>
        <dbReference type="EMBL" id="GHE29627.1"/>
    </source>
</evidence>
<dbReference type="NCBIfam" id="TIGR01981">
    <property type="entry name" value="sufD"/>
    <property type="match status" value="1"/>
</dbReference>
<gene>
    <name evidence="4" type="primary">ynhC</name>
    <name evidence="4" type="ORF">GCM10007167_09220</name>
</gene>
<accession>A0A918Z1J3</accession>
<evidence type="ECO:0000259" key="2">
    <source>
        <dbReference type="Pfam" id="PF01458"/>
    </source>
</evidence>
<protein>
    <submittedName>
        <fullName evidence="4">Fe-S cluster assembly protein SufD</fullName>
    </submittedName>
</protein>
<reference evidence="4" key="2">
    <citation type="submission" date="2020-09" db="EMBL/GenBank/DDBJ databases">
        <authorList>
            <person name="Sun Q."/>
            <person name="Kim S."/>
        </authorList>
    </citation>
    <scope>NUCLEOTIDE SEQUENCE</scope>
    <source>
        <strain evidence="4">KCTC 32020</strain>
    </source>
</reference>
<feature type="domain" description="SUF system FeS cluster assembly SufBD N-terminal" evidence="3">
    <location>
        <begin position="7"/>
        <end position="156"/>
    </location>
</feature>
<keyword evidence="5" id="KW-1185">Reference proteome</keyword>
<dbReference type="InterPro" id="IPR037284">
    <property type="entry name" value="SUF_FeS_clus_asmbl_SufBD_sf"/>
</dbReference>
<dbReference type="InterPro" id="IPR000825">
    <property type="entry name" value="SUF_FeS_clus_asmbl_SufBD_core"/>
</dbReference>
<dbReference type="InterPro" id="IPR011542">
    <property type="entry name" value="SUF_FeS_clus_asmbl_SufD"/>
</dbReference>
<sequence length="428" mass="45347">MSPLLDSFAAAFEALPVREAAGLGPARRAAFEALLRDGLPHARVEAWKYTPLRALERRAFAAAPTAAPPVDPALVADIPAPRLVLVNGRFDAALTDLSGLAAGVVCRPLSQALHDGDARQVNFMARDYARADEPFARLNAALADEGLLLRVPEGVDAGTVHVVLVGAPDADRAWHLRHLVELRRGAALRIVEHRIAAGTHAHLGNEILHAHLAQGARLLHARVQDDAPAATAFLRTEAVLAREAHYRRLDLELGAGLSRHELNVSLQGEGAQVDANGVLLGSGRRHLDTRLGLDHVAPGTACNLLWRGLGAGRSRVVFHGGILIRAGADGAAADLSNKNLLLSADAEIDSQPVLEIHADEVKAAHGATVGQLDPTSLFYLRSRGLPAEAARALLTAAFCRETLAVLGADLREPLARRLDAALARLEAA</sequence>
<dbReference type="GO" id="GO:0016226">
    <property type="term" value="P:iron-sulfur cluster assembly"/>
    <property type="evidence" value="ECO:0007669"/>
    <property type="project" value="InterPro"/>
</dbReference>
<reference evidence="4" key="1">
    <citation type="journal article" date="2014" name="Int. J. Syst. Evol. Microbiol.">
        <title>Complete genome sequence of Corynebacterium casei LMG S-19264T (=DSM 44701T), isolated from a smear-ripened cheese.</title>
        <authorList>
            <consortium name="US DOE Joint Genome Institute (JGI-PGF)"/>
            <person name="Walter F."/>
            <person name="Albersmeier A."/>
            <person name="Kalinowski J."/>
            <person name="Ruckert C."/>
        </authorList>
    </citation>
    <scope>NUCLEOTIDE SEQUENCE</scope>
    <source>
        <strain evidence="4">KCTC 32020</strain>
    </source>
</reference>
<dbReference type="InterPro" id="IPR045595">
    <property type="entry name" value="SufBD_N"/>
</dbReference>
<comment type="similarity">
    <text evidence="1">Belongs to the iron-sulfur cluster assembly SufBD family.</text>
</comment>
<organism evidence="4 5">
    <name type="scientific">Vulcaniibacterium thermophilum</name>
    <dbReference type="NCBI Taxonomy" id="1169913"/>
    <lineage>
        <taxon>Bacteria</taxon>
        <taxon>Pseudomonadati</taxon>
        <taxon>Pseudomonadota</taxon>
        <taxon>Gammaproteobacteria</taxon>
        <taxon>Lysobacterales</taxon>
        <taxon>Lysobacteraceae</taxon>
        <taxon>Vulcaniibacterium</taxon>
    </lineage>
</organism>
<evidence type="ECO:0000259" key="3">
    <source>
        <dbReference type="Pfam" id="PF19295"/>
    </source>
</evidence>
<dbReference type="InterPro" id="IPR055346">
    <property type="entry name" value="Fe-S_cluster_assembly_SufBD"/>
</dbReference>
<dbReference type="Pfam" id="PF01458">
    <property type="entry name" value="SUFBD_core"/>
    <property type="match status" value="1"/>
</dbReference>
<dbReference type="PANTHER" id="PTHR43575:SF1">
    <property type="entry name" value="PROTEIN ABCI7, CHLOROPLASTIC"/>
    <property type="match status" value="1"/>
</dbReference>
<evidence type="ECO:0000313" key="5">
    <source>
        <dbReference type="Proteomes" id="UP000636453"/>
    </source>
</evidence>
<dbReference type="PANTHER" id="PTHR43575">
    <property type="entry name" value="PROTEIN ABCI7, CHLOROPLASTIC"/>
    <property type="match status" value="1"/>
</dbReference>
<dbReference type="EMBL" id="BNCF01000004">
    <property type="protein sequence ID" value="GHE29627.1"/>
    <property type="molecule type" value="Genomic_DNA"/>
</dbReference>
<evidence type="ECO:0000256" key="1">
    <source>
        <dbReference type="ARBA" id="ARBA00043967"/>
    </source>
</evidence>
<dbReference type="Proteomes" id="UP000636453">
    <property type="component" value="Unassembled WGS sequence"/>
</dbReference>
<feature type="domain" description="SUF system FeS cluster assembly SufBD core" evidence="2">
    <location>
        <begin position="170"/>
        <end position="398"/>
    </location>
</feature>
<dbReference type="SUPFAM" id="SSF101960">
    <property type="entry name" value="Stabilizer of iron transporter SufD"/>
    <property type="match status" value="1"/>
</dbReference>
<dbReference type="Pfam" id="PF19295">
    <property type="entry name" value="SufBD_N"/>
    <property type="match status" value="1"/>
</dbReference>
<dbReference type="AlphaFoldDB" id="A0A918Z1J3"/>
<dbReference type="RefSeq" id="WP_146474546.1">
    <property type="nucleotide sequence ID" value="NZ_BNCF01000004.1"/>
</dbReference>